<keyword evidence="11" id="KW-1185">Reference proteome</keyword>
<dbReference type="PROSITE" id="PS00198">
    <property type="entry name" value="4FE4S_FER_1"/>
    <property type="match status" value="1"/>
</dbReference>
<dbReference type="OrthoDB" id="9770306at2"/>
<dbReference type="RefSeq" id="WP_092521556.1">
    <property type="nucleotide sequence ID" value="NZ_FNKO01000001.1"/>
</dbReference>
<dbReference type="EMBL" id="FNKO01000001">
    <property type="protein sequence ID" value="SDQ28076.1"/>
    <property type="molecule type" value="Genomic_DNA"/>
</dbReference>
<dbReference type="InterPro" id="IPR016164">
    <property type="entry name" value="FAD-linked_Oxase-like_C"/>
</dbReference>
<dbReference type="GO" id="GO:0071949">
    <property type="term" value="F:FAD binding"/>
    <property type="evidence" value="ECO:0007669"/>
    <property type="project" value="InterPro"/>
</dbReference>
<keyword evidence="3" id="KW-0479">Metal-binding</keyword>
<dbReference type="Pfam" id="PF02754">
    <property type="entry name" value="CCG"/>
    <property type="match status" value="1"/>
</dbReference>
<dbReference type="AlphaFoldDB" id="A0A1H0ZLX0"/>
<evidence type="ECO:0000256" key="3">
    <source>
        <dbReference type="ARBA" id="ARBA00022723"/>
    </source>
</evidence>
<keyword evidence="2" id="KW-0285">Flavoprotein</keyword>
<dbReference type="Gene3D" id="3.30.465.10">
    <property type="match status" value="1"/>
</dbReference>
<dbReference type="Proteomes" id="UP000199301">
    <property type="component" value="Unassembled WGS sequence"/>
</dbReference>
<accession>A0A1H0ZLX0</accession>
<dbReference type="SUPFAM" id="SSF46548">
    <property type="entry name" value="alpha-helical ferredoxin"/>
    <property type="match status" value="1"/>
</dbReference>
<evidence type="ECO:0000259" key="9">
    <source>
        <dbReference type="PROSITE" id="PS51387"/>
    </source>
</evidence>
<evidence type="ECO:0000256" key="2">
    <source>
        <dbReference type="ARBA" id="ARBA00022630"/>
    </source>
</evidence>
<keyword evidence="5" id="KW-0560">Oxidoreductase</keyword>
<gene>
    <name evidence="10" type="ORF">SAMN04489718_1108</name>
</gene>
<evidence type="ECO:0000256" key="8">
    <source>
        <dbReference type="SAM" id="MobiDB-lite"/>
    </source>
</evidence>
<dbReference type="InterPro" id="IPR017900">
    <property type="entry name" value="4Fe4S_Fe_S_CS"/>
</dbReference>
<sequence>MTETSHTAARTPEFATPLRNSLTGQARFDPGTRALYATDASNYRRVPSGVVFPRDADDVAATLAVARDHGLPITSRGAGTSVAGNAMGDGLVLDFSKHMNRIEHLDPARRLARVQPGVVLDTLRATAARHGLTFGPDPSTHSRCTLGGMIGNNSCGTHSVAWGKTVDNVRELDVLLSDGTRLTLSRTDRQQLETLCRRQDRTGQLYRGLRDLADEFAPLLRADPPATTRRVSGYNLDQLLPENGFDLARALVGSEGSCATVLAATVELVQEPGARAMTVLGFDDTYAAADQVPHVRQHPTLAVEGLTEQLVEVVRERNPNSPALELLPRGRSWLFVETGGPDAATAARDAHAIAERFAGHADCAVHTDPARMAALWKIREEGSGYSTRMTDGSQRWSGWEDAAVPPENLGSYLREFDQLLERFGYRGASYGHYGEGCIHVRIDFDLTSRAGASDYRAFLEAAADLVVAHGGSLSGEHGDGQARSALLPRMYSPQMLRAFDRFKTLFDPEGLHNPGVITRPRGVDEDLRPLVAAPRIPSRTELALHADGGDLASATHRCVGVGKCLNPSGGVMCPSYRATGDEKHSTRGRAHLLAEMLSGKTVGGGWRSEQTRQALDLCLSCKGCKTDCPVGVDMATYKAEFLHRHYRHRPRPAAHYSMGFLPLWLAAARWAPGLVNRVSRGRAAPALKRLGGIAPERDLPLLARRSLLESCPSRRAAHPPDGAQAPVLLFADTFTNHFEPGIGQDAVAVLEAAGHQVHLPDTTVCCGLTWYSTGQLDTARRTLRRTARKLRAWPQQQTPVVGLEPSCTAFLRNDALELAPHDPEVRSLAAATRTFAEQIDQYPPSPHTDTASRPARQQPEQVLVQRHCHQYAELGFDADRSALEAAGLTPRVLDAGCCGLAGNFGFERGHYDVSMACAEDALLPEIRSAPDGTEVLADGFSCRTQLRHAAAAEPLHLATALARQLDLPHHRSS</sequence>
<dbReference type="Pfam" id="PF01565">
    <property type="entry name" value="FAD_binding_4"/>
    <property type="match status" value="1"/>
</dbReference>
<dbReference type="InterPro" id="IPR004113">
    <property type="entry name" value="FAD-bd_oxidored_4_C"/>
</dbReference>
<feature type="domain" description="FAD-binding PCMH-type" evidence="9">
    <location>
        <begin position="43"/>
        <end position="271"/>
    </location>
</feature>
<evidence type="ECO:0000256" key="6">
    <source>
        <dbReference type="ARBA" id="ARBA00023004"/>
    </source>
</evidence>
<dbReference type="Pfam" id="PF13183">
    <property type="entry name" value="Fer4_8"/>
    <property type="match status" value="1"/>
</dbReference>
<evidence type="ECO:0000256" key="7">
    <source>
        <dbReference type="ARBA" id="ARBA00023014"/>
    </source>
</evidence>
<dbReference type="Gene3D" id="3.30.70.2740">
    <property type="match status" value="1"/>
</dbReference>
<reference evidence="11" key="1">
    <citation type="submission" date="2016-10" db="EMBL/GenBank/DDBJ databases">
        <authorList>
            <person name="Varghese N."/>
            <person name="Submissions S."/>
        </authorList>
    </citation>
    <scope>NUCLEOTIDE SEQUENCE [LARGE SCALE GENOMIC DNA]</scope>
    <source>
        <strain evidence="11">DSM 45459</strain>
    </source>
</reference>
<dbReference type="InterPro" id="IPR017896">
    <property type="entry name" value="4Fe4S_Fe-S-bd"/>
</dbReference>
<dbReference type="Gene3D" id="3.30.43.10">
    <property type="entry name" value="Uridine Diphospho-n-acetylenolpyruvylglucosamine Reductase, domain 2"/>
    <property type="match status" value="1"/>
</dbReference>
<evidence type="ECO:0000256" key="5">
    <source>
        <dbReference type="ARBA" id="ARBA00023002"/>
    </source>
</evidence>
<dbReference type="InterPro" id="IPR016166">
    <property type="entry name" value="FAD-bd_PCMH"/>
</dbReference>
<dbReference type="PANTHER" id="PTHR11748:SF119">
    <property type="entry name" value="D-2-HYDROXYGLUTARATE DEHYDROGENASE"/>
    <property type="match status" value="1"/>
</dbReference>
<evidence type="ECO:0000256" key="4">
    <source>
        <dbReference type="ARBA" id="ARBA00022827"/>
    </source>
</evidence>
<evidence type="ECO:0000256" key="1">
    <source>
        <dbReference type="ARBA" id="ARBA00001974"/>
    </source>
</evidence>
<dbReference type="InterPro" id="IPR036318">
    <property type="entry name" value="FAD-bd_PCMH-like_sf"/>
</dbReference>
<name>A0A1H0ZLX0_9ACTN</name>
<dbReference type="SUPFAM" id="SSF56176">
    <property type="entry name" value="FAD-binding/transporter-associated domain-like"/>
    <property type="match status" value="1"/>
</dbReference>
<dbReference type="GO" id="GO:1903457">
    <property type="term" value="P:lactate catabolic process"/>
    <property type="evidence" value="ECO:0007669"/>
    <property type="project" value="TreeGrafter"/>
</dbReference>
<protein>
    <submittedName>
        <fullName evidence="10">FAD/FMN-containing dehydrogenase</fullName>
    </submittedName>
</protein>
<dbReference type="InterPro" id="IPR004017">
    <property type="entry name" value="Cys_rich_dom"/>
</dbReference>
<dbReference type="InterPro" id="IPR016167">
    <property type="entry name" value="FAD-bd_PCMH_sub1"/>
</dbReference>
<dbReference type="Pfam" id="PF02913">
    <property type="entry name" value="FAD-oxidase_C"/>
    <property type="match status" value="1"/>
</dbReference>
<dbReference type="PANTHER" id="PTHR11748">
    <property type="entry name" value="D-LACTATE DEHYDROGENASE"/>
    <property type="match status" value="1"/>
</dbReference>
<dbReference type="STRING" id="995062.SAMN04489718_1108"/>
<dbReference type="GO" id="GO:0046872">
    <property type="term" value="F:metal ion binding"/>
    <property type="evidence" value="ECO:0007669"/>
    <property type="project" value="UniProtKB-KW"/>
</dbReference>
<organism evidence="10 11">
    <name type="scientific">Actinopolyspora saharensis</name>
    <dbReference type="NCBI Taxonomy" id="995062"/>
    <lineage>
        <taxon>Bacteria</taxon>
        <taxon>Bacillati</taxon>
        <taxon>Actinomycetota</taxon>
        <taxon>Actinomycetes</taxon>
        <taxon>Actinopolysporales</taxon>
        <taxon>Actinopolysporaceae</taxon>
        <taxon>Actinopolyspora</taxon>
    </lineage>
</organism>
<keyword evidence="6" id="KW-0408">Iron</keyword>
<keyword evidence="4" id="KW-0274">FAD</keyword>
<dbReference type="GO" id="GO:0004458">
    <property type="term" value="F:D-lactate dehydrogenase (cytochrome) activity"/>
    <property type="evidence" value="ECO:0007669"/>
    <property type="project" value="TreeGrafter"/>
</dbReference>
<dbReference type="GO" id="GO:0008720">
    <property type="term" value="F:D-lactate dehydrogenase (NAD+) activity"/>
    <property type="evidence" value="ECO:0007669"/>
    <property type="project" value="TreeGrafter"/>
</dbReference>
<evidence type="ECO:0000313" key="10">
    <source>
        <dbReference type="EMBL" id="SDQ28076.1"/>
    </source>
</evidence>
<proteinExistence type="predicted"/>
<dbReference type="InterPro" id="IPR016169">
    <property type="entry name" value="FAD-bd_PCMH_sub2"/>
</dbReference>
<keyword evidence="7" id="KW-0411">Iron-sulfur</keyword>
<feature type="region of interest" description="Disordered" evidence="8">
    <location>
        <begin position="838"/>
        <end position="857"/>
    </location>
</feature>
<evidence type="ECO:0000313" key="11">
    <source>
        <dbReference type="Proteomes" id="UP000199301"/>
    </source>
</evidence>
<comment type="cofactor">
    <cofactor evidence="1">
        <name>FAD</name>
        <dbReference type="ChEBI" id="CHEBI:57692"/>
    </cofactor>
</comment>
<dbReference type="PROSITE" id="PS51387">
    <property type="entry name" value="FAD_PCMH"/>
    <property type="match status" value="1"/>
</dbReference>
<dbReference type="InterPro" id="IPR006094">
    <property type="entry name" value="Oxid_FAD_bind_N"/>
</dbReference>
<dbReference type="GO" id="GO:0051536">
    <property type="term" value="F:iron-sulfur cluster binding"/>
    <property type="evidence" value="ECO:0007669"/>
    <property type="project" value="UniProtKB-KW"/>
</dbReference>
<dbReference type="SUPFAM" id="SSF55103">
    <property type="entry name" value="FAD-linked oxidases, C-terminal domain"/>
    <property type="match status" value="1"/>
</dbReference>